<evidence type="ECO:0000259" key="9">
    <source>
        <dbReference type="PROSITE" id="PS50835"/>
    </source>
</evidence>
<feature type="compositionally biased region" description="Polar residues" evidence="6">
    <location>
        <begin position="748"/>
        <end position="775"/>
    </location>
</feature>
<gene>
    <name evidence="10" type="ORF">DGAL_LOCUS2996</name>
</gene>
<dbReference type="EMBL" id="CAKKLH010000044">
    <property type="protein sequence ID" value="CAH0100708.1"/>
    <property type="molecule type" value="Genomic_DNA"/>
</dbReference>
<evidence type="ECO:0000256" key="3">
    <source>
        <dbReference type="ARBA" id="ARBA00023157"/>
    </source>
</evidence>
<dbReference type="InterPro" id="IPR013783">
    <property type="entry name" value="Ig-like_fold"/>
</dbReference>
<keyword evidence="11" id="KW-1185">Reference proteome</keyword>
<evidence type="ECO:0000256" key="4">
    <source>
        <dbReference type="ARBA" id="ARBA00023180"/>
    </source>
</evidence>
<dbReference type="PANTHER" id="PTHR11640:SF154">
    <property type="entry name" value="IRREGULAR CHIASM C-ROUGHEST PROTEIN-LIKE PROTEIN"/>
    <property type="match status" value="1"/>
</dbReference>
<keyword evidence="8" id="KW-0732">Signal</keyword>
<dbReference type="GO" id="GO:0098609">
    <property type="term" value="P:cell-cell adhesion"/>
    <property type="evidence" value="ECO:0007669"/>
    <property type="project" value="TreeGrafter"/>
</dbReference>
<feature type="compositionally biased region" description="Polar residues" evidence="6">
    <location>
        <begin position="871"/>
        <end position="890"/>
    </location>
</feature>
<evidence type="ECO:0000256" key="8">
    <source>
        <dbReference type="SAM" id="SignalP"/>
    </source>
</evidence>
<feature type="region of interest" description="Disordered" evidence="6">
    <location>
        <begin position="520"/>
        <end position="543"/>
    </location>
</feature>
<keyword evidence="2 7" id="KW-0472">Membrane</keyword>
<dbReference type="AlphaFoldDB" id="A0A8J2RQ55"/>
<feature type="region of interest" description="Disordered" evidence="6">
    <location>
        <begin position="847"/>
        <end position="901"/>
    </location>
</feature>
<dbReference type="CDD" id="cd00096">
    <property type="entry name" value="Ig"/>
    <property type="match status" value="1"/>
</dbReference>
<keyword evidence="7" id="KW-0812">Transmembrane</keyword>
<comment type="subcellular location">
    <subcellularLocation>
        <location evidence="1">Membrane</location>
        <topology evidence="1">Single-pass type I membrane protein</topology>
    </subcellularLocation>
</comment>
<dbReference type="InterPro" id="IPR007110">
    <property type="entry name" value="Ig-like_dom"/>
</dbReference>
<feature type="compositionally biased region" description="Low complexity" evidence="6">
    <location>
        <begin position="687"/>
        <end position="705"/>
    </location>
</feature>
<dbReference type="Gene3D" id="2.60.40.10">
    <property type="entry name" value="Immunoglobulins"/>
    <property type="match status" value="5"/>
</dbReference>
<dbReference type="GO" id="GO:0050839">
    <property type="term" value="F:cell adhesion molecule binding"/>
    <property type="evidence" value="ECO:0007669"/>
    <property type="project" value="TreeGrafter"/>
</dbReference>
<dbReference type="InterPro" id="IPR036179">
    <property type="entry name" value="Ig-like_dom_sf"/>
</dbReference>
<evidence type="ECO:0000256" key="6">
    <source>
        <dbReference type="SAM" id="MobiDB-lite"/>
    </source>
</evidence>
<protein>
    <recommendedName>
        <fullName evidence="9">Ig-like domain-containing protein</fullName>
    </recommendedName>
</protein>
<feature type="domain" description="Ig-like" evidence="9">
    <location>
        <begin position="132"/>
        <end position="235"/>
    </location>
</feature>
<accession>A0A8J2RQ55</accession>
<reference evidence="10" key="1">
    <citation type="submission" date="2021-11" db="EMBL/GenBank/DDBJ databases">
        <authorList>
            <person name="Schell T."/>
        </authorList>
    </citation>
    <scope>NUCLEOTIDE SEQUENCE</scope>
    <source>
        <strain evidence="10">M5</strain>
    </source>
</reference>
<proteinExistence type="predicted"/>
<feature type="domain" description="Ig-like" evidence="9">
    <location>
        <begin position="342"/>
        <end position="434"/>
    </location>
</feature>
<dbReference type="GO" id="GO:0005911">
    <property type="term" value="C:cell-cell junction"/>
    <property type="evidence" value="ECO:0007669"/>
    <property type="project" value="TreeGrafter"/>
</dbReference>
<dbReference type="Proteomes" id="UP000789390">
    <property type="component" value="Unassembled WGS sequence"/>
</dbReference>
<feature type="chain" id="PRO_5035184131" description="Ig-like domain-containing protein" evidence="8">
    <location>
        <begin position="25"/>
        <end position="901"/>
    </location>
</feature>
<dbReference type="SMART" id="SM00408">
    <property type="entry name" value="IGc2"/>
    <property type="match status" value="4"/>
</dbReference>
<evidence type="ECO:0000256" key="2">
    <source>
        <dbReference type="ARBA" id="ARBA00023136"/>
    </source>
</evidence>
<dbReference type="InterPro" id="IPR003598">
    <property type="entry name" value="Ig_sub2"/>
</dbReference>
<evidence type="ECO:0000313" key="11">
    <source>
        <dbReference type="Proteomes" id="UP000789390"/>
    </source>
</evidence>
<evidence type="ECO:0000256" key="5">
    <source>
        <dbReference type="ARBA" id="ARBA00023319"/>
    </source>
</evidence>
<feature type="domain" description="Ig-like" evidence="9">
    <location>
        <begin position="242"/>
        <end position="333"/>
    </location>
</feature>
<dbReference type="InterPro" id="IPR013162">
    <property type="entry name" value="CD80_C2-set"/>
</dbReference>
<dbReference type="InterPro" id="IPR051275">
    <property type="entry name" value="Cell_adhesion_signaling"/>
</dbReference>
<feature type="compositionally biased region" description="Low complexity" evidence="6">
    <location>
        <begin position="852"/>
        <end position="870"/>
    </location>
</feature>
<feature type="compositionally biased region" description="Basic and acidic residues" evidence="6">
    <location>
        <begin position="891"/>
        <end position="901"/>
    </location>
</feature>
<dbReference type="PANTHER" id="PTHR11640">
    <property type="entry name" value="NEPHRIN"/>
    <property type="match status" value="1"/>
</dbReference>
<dbReference type="SMART" id="SM00409">
    <property type="entry name" value="IG"/>
    <property type="match status" value="5"/>
</dbReference>
<dbReference type="InterPro" id="IPR003599">
    <property type="entry name" value="Ig_sub"/>
</dbReference>
<keyword evidence="4" id="KW-0325">Glycoprotein</keyword>
<keyword evidence="3" id="KW-1015">Disulfide bond</keyword>
<sequence length="901" mass="98417">MELRFAVVVMFFIFAAFCVHTSHSQGMQQFDREPQYTEANPGEIVIMPCRVFNKKGQCVWQKDGKPVGIYPGKYEWVSSPDLGDCSLRISAARADLDAGEWECQVTASSFDAQDALTSDPARLVVRVPPSPPQLEVELSPIADGGNLTLSAGKEATVRCLSRGGNPAANVKWFLDDRELVGQYNQTNTTDIGKVKTWMAVSTLTYTFNKTDHSKLLRCVALHEAYPTKSRESSVTLDIHYAPEVTLIGTPTVDLEENIDSVSLRCRADANPPATVIWRRVGGNPSMTNKAPVASMGDIYSFQEILEFSPVTRKDSATYSCEAKNTIGTSNLITIPIDIKYSPMIVNVGPAVSQQLTVTLYESTRLECQAEGNPLPRYQWLHRRPKDGEEDIVIRSEDRYLHITNVTYEHQGEYICIATSTINGLERMVQSEAITLRVVGPPQVLNEVSSRFISVERGDDAVIRAVFCADPRPIRVSWRWAAFQMEAGSGSGRFVAEALHKVSPAILPTPPAIVELVGEEDEDDDDDAMGNGGNTESSNTNSAYDTAIIESTTTSSTMHHPRSLEVVPTAQSLVARPPQAVFTYPGKRDECYETRLRIQRVEMNDARHYYLTVENDKGSDTFYVTLTVKEPVSMATVIAVVIACLFLIIVVTLCLLYAYRSERCCFDRKGGSKSTDLESMKSDVESVHSSSQCSSSGNNSATSQTSINRGGTQRSSSIGQTKCHVSNNVTNIQTTSPSSSSSNSSNSSDVKTSPNKKLNITTSSLPGGGQFKTNIFINGPTATTTTSSLPPTTTTTTTTTITTNPFSALNGALGTAVSDSRGLLYADLQLPKTSNNGSMKVKNHHRHLHNLPTSSSSSSTGTSSPQQQWSQLNRTNFSDRSLDQTIDTLDTSLDRSHSKVDV</sequence>
<evidence type="ECO:0000313" key="10">
    <source>
        <dbReference type="EMBL" id="CAH0100708.1"/>
    </source>
</evidence>
<keyword evidence="5" id="KW-0393">Immunoglobulin domain</keyword>
<dbReference type="SUPFAM" id="SSF48726">
    <property type="entry name" value="Immunoglobulin"/>
    <property type="match status" value="5"/>
</dbReference>
<dbReference type="PROSITE" id="PS50835">
    <property type="entry name" value="IG_LIKE"/>
    <property type="match status" value="4"/>
</dbReference>
<feature type="region of interest" description="Disordered" evidence="6">
    <location>
        <begin position="687"/>
        <end position="800"/>
    </location>
</feature>
<evidence type="ECO:0000256" key="1">
    <source>
        <dbReference type="ARBA" id="ARBA00004479"/>
    </source>
</evidence>
<dbReference type="Pfam" id="PF08205">
    <property type="entry name" value="C2-set_2"/>
    <property type="match status" value="1"/>
</dbReference>
<evidence type="ECO:0000256" key="7">
    <source>
        <dbReference type="SAM" id="Phobius"/>
    </source>
</evidence>
<feature type="domain" description="Ig-like" evidence="9">
    <location>
        <begin position="28"/>
        <end position="117"/>
    </location>
</feature>
<dbReference type="Pfam" id="PF13927">
    <property type="entry name" value="Ig_3"/>
    <property type="match status" value="2"/>
</dbReference>
<name>A0A8J2RQ55_9CRUS</name>
<dbReference type="GO" id="GO:0005886">
    <property type="term" value="C:plasma membrane"/>
    <property type="evidence" value="ECO:0007669"/>
    <property type="project" value="TreeGrafter"/>
</dbReference>
<feature type="transmembrane region" description="Helical" evidence="7">
    <location>
        <begin position="633"/>
        <end position="658"/>
    </location>
</feature>
<dbReference type="OrthoDB" id="10039395at2759"/>
<comment type="caution">
    <text evidence="10">The sequence shown here is derived from an EMBL/GenBank/DDBJ whole genome shotgun (WGS) entry which is preliminary data.</text>
</comment>
<organism evidence="10 11">
    <name type="scientific">Daphnia galeata</name>
    <dbReference type="NCBI Taxonomy" id="27404"/>
    <lineage>
        <taxon>Eukaryota</taxon>
        <taxon>Metazoa</taxon>
        <taxon>Ecdysozoa</taxon>
        <taxon>Arthropoda</taxon>
        <taxon>Crustacea</taxon>
        <taxon>Branchiopoda</taxon>
        <taxon>Diplostraca</taxon>
        <taxon>Cladocera</taxon>
        <taxon>Anomopoda</taxon>
        <taxon>Daphniidae</taxon>
        <taxon>Daphnia</taxon>
    </lineage>
</organism>
<feature type="compositionally biased region" description="Low complexity" evidence="6">
    <location>
        <begin position="735"/>
        <end position="747"/>
    </location>
</feature>
<keyword evidence="7" id="KW-1133">Transmembrane helix</keyword>
<feature type="signal peptide" evidence="8">
    <location>
        <begin position="1"/>
        <end position="24"/>
    </location>
</feature>
<feature type="compositionally biased region" description="Polar residues" evidence="6">
    <location>
        <begin position="706"/>
        <end position="734"/>
    </location>
</feature>
<feature type="compositionally biased region" description="Low complexity" evidence="6">
    <location>
        <begin position="779"/>
        <end position="800"/>
    </location>
</feature>